<sequence length="398" mass="43455">MGKKTIGVGVISLGWMGRLHTRSYKSMAERYPELDADIRLVSMCDPVAENRDFARHSLGFEKAVEDYNDVINDPEVDVVSICSPNYLHHEIALAACAAGKPFWIEKPMGVSSKQSAEIAQAAHEAQLVTSVGFNYRHTPAVEETRKLIGEGKLGKITNVRCWLIADYASAPEGPYTWRYDRARAGAGVIGDLMSHGADLIQYVLQDRISYVSALTGTFIDKRPIPTKAGVGHSGWEVSDELHDVENEDYVATLIKTDNGVVGTVESSRVAVGPRAEYVLEVYGTNGSVRWNFETMNELEVCLGREDNGVHGYVRSLASPHYPHFSRFQPGAGTSMGFDDMKAVECFKFLDGVLSGRQIGPSVADGWSAAEVDEAVVQSAADGCWHEVARVVGKTTYSG</sequence>
<evidence type="ECO:0000259" key="3">
    <source>
        <dbReference type="Pfam" id="PF22725"/>
    </source>
</evidence>
<dbReference type="Gene3D" id="3.30.360.10">
    <property type="entry name" value="Dihydrodipicolinate Reductase, domain 2"/>
    <property type="match status" value="1"/>
</dbReference>
<accession>A0A6H2EJF0</accession>
<dbReference type="SUPFAM" id="SSF55347">
    <property type="entry name" value="Glyceraldehyde-3-phosphate dehydrogenase-like, C-terminal domain"/>
    <property type="match status" value="1"/>
</dbReference>
<keyword evidence="1" id="KW-0560">Oxidoreductase</keyword>
<reference evidence="4 5" key="1">
    <citation type="submission" date="2020-03" db="EMBL/GenBank/DDBJ databases">
        <title>Complete genome of Arcanobacterium buesumensis sp. nov. strain 2701.</title>
        <authorList>
            <person name="Borowiak M."/>
            <person name="Alssahen M."/>
            <person name="Laemmler C."/>
            <person name="Malorny B."/>
            <person name="Hassan A."/>
            <person name="Prenger-Berninghoff E."/>
            <person name="Ploetz M."/>
            <person name="Abdulmawjood A."/>
        </authorList>
    </citation>
    <scope>NUCLEOTIDE SEQUENCE [LARGE SCALE GENOMIC DNA]</scope>
    <source>
        <strain evidence="4 5">2701</strain>
    </source>
</reference>
<protein>
    <submittedName>
        <fullName evidence="4">Gfo/Idh/MocA family oxidoreductase</fullName>
    </submittedName>
</protein>
<dbReference type="Proteomes" id="UP000502298">
    <property type="component" value="Chromosome"/>
</dbReference>
<dbReference type="Pfam" id="PF01408">
    <property type="entry name" value="GFO_IDH_MocA"/>
    <property type="match status" value="1"/>
</dbReference>
<dbReference type="GO" id="GO:0016491">
    <property type="term" value="F:oxidoreductase activity"/>
    <property type="evidence" value="ECO:0007669"/>
    <property type="project" value="UniProtKB-KW"/>
</dbReference>
<dbReference type="SUPFAM" id="SSF51735">
    <property type="entry name" value="NAD(P)-binding Rossmann-fold domains"/>
    <property type="match status" value="1"/>
</dbReference>
<proteinExistence type="predicted"/>
<evidence type="ECO:0000313" key="4">
    <source>
        <dbReference type="EMBL" id="QJC21093.1"/>
    </source>
</evidence>
<dbReference type="KEGG" id="arca:HC352_00215"/>
<organism evidence="4 5">
    <name type="scientific">Arcanobacterium buesumense</name>
    <dbReference type="NCBI Taxonomy" id="2722751"/>
    <lineage>
        <taxon>Bacteria</taxon>
        <taxon>Bacillati</taxon>
        <taxon>Actinomycetota</taxon>
        <taxon>Actinomycetes</taxon>
        <taxon>Actinomycetales</taxon>
        <taxon>Actinomycetaceae</taxon>
        <taxon>Arcanobacterium</taxon>
    </lineage>
</organism>
<feature type="domain" description="Gfo/Idh/MocA-like oxidoreductase N-terminal" evidence="2">
    <location>
        <begin position="7"/>
        <end position="133"/>
    </location>
</feature>
<evidence type="ECO:0000313" key="5">
    <source>
        <dbReference type="Proteomes" id="UP000502298"/>
    </source>
</evidence>
<dbReference type="InterPro" id="IPR000683">
    <property type="entry name" value="Gfo/Idh/MocA-like_OxRdtase_N"/>
</dbReference>
<evidence type="ECO:0000259" key="2">
    <source>
        <dbReference type="Pfam" id="PF01408"/>
    </source>
</evidence>
<dbReference type="EMBL" id="CP050804">
    <property type="protein sequence ID" value="QJC21093.1"/>
    <property type="molecule type" value="Genomic_DNA"/>
</dbReference>
<dbReference type="RefSeq" id="WP_168917035.1">
    <property type="nucleotide sequence ID" value="NZ_CP050804.1"/>
</dbReference>
<dbReference type="InterPro" id="IPR055170">
    <property type="entry name" value="GFO_IDH_MocA-like_dom"/>
</dbReference>
<dbReference type="Pfam" id="PF22725">
    <property type="entry name" value="GFO_IDH_MocA_C3"/>
    <property type="match status" value="1"/>
</dbReference>
<dbReference type="Gene3D" id="3.40.50.720">
    <property type="entry name" value="NAD(P)-binding Rossmann-like Domain"/>
    <property type="match status" value="1"/>
</dbReference>
<dbReference type="PANTHER" id="PTHR43818">
    <property type="entry name" value="BCDNA.GH03377"/>
    <property type="match status" value="1"/>
</dbReference>
<gene>
    <name evidence="4" type="ORF">HC352_00215</name>
</gene>
<dbReference type="PANTHER" id="PTHR43818:SF11">
    <property type="entry name" value="BCDNA.GH03377"/>
    <property type="match status" value="1"/>
</dbReference>
<dbReference type="InterPro" id="IPR036291">
    <property type="entry name" value="NAD(P)-bd_dom_sf"/>
</dbReference>
<dbReference type="InterPro" id="IPR050463">
    <property type="entry name" value="Gfo/Idh/MocA_oxidrdct_glycsds"/>
</dbReference>
<dbReference type="AlphaFoldDB" id="A0A6H2EJF0"/>
<keyword evidence="5" id="KW-1185">Reference proteome</keyword>
<dbReference type="GO" id="GO:0000166">
    <property type="term" value="F:nucleotide binding"/>
    <property type="evidence" value="ECO:0007669"/>
    <property type="project" value="InterPro"/>
</dbReference>
<evidence type="ECO:0000256" key="1">
    <source>
        <dbReference type="ARBA" id="ARBA00023002"/>
    </source>
</evidence>
<name>A0A6H2EJF0_9ACTO</name>
<feature type="domain" description="GFO/IDH/MocA-like oxidoreductase" evidence="3">
    <location>
        <begin position="142"/>
        <end position="289"/>
    </location>
</feature>